<gene>
    <name evidence="10" type="ORF">L201_003770</name>
</gene>
<keyword evidence="3 7" id="KW-1133">Transmembrane helix</keyword>
<feature type="compositionally biased region" description="Basic and acidic residues" evidence="6">
    <location>
        <begin position="11"/>
        <end position="27"/>
    </location>
</feature>
<feature type="transmembrane region" description="Helical" evidence="7">
    <location>
        <begin position="663"/>
        <end position="696"/>
    </location>
</feature>
<feature type="compositionally biased region" description="Polar residues" evidence="6">
    <location>
        <begin position="41"/>
        <end position="51"/>
    </location>
</feature>
<evidence type="ECO:0000256" key="5">
    <source>
        <dbReference type="ARBA" id="ARBA00034125"/>
    </source>
</evidence>
<feature type="domain" description="Threonine/Serine exporter ThrE" evidence="9">
    <location>
        <begin position="885"/>
        <end position="1014"/>
    </location>
</feature>
<feature type="region of interest" description="Disordered" evidence="6">
    <location>
        <begin position="95"/>
        <end position="239"/>
    </location>
</feature>
<evidence type="ECO:0000259" key="8">
    <source>
        <dbReference type="Pfam" id="PF06738"/>
    </source>
</evidence>
<dbReference type="PANTHER" id="PTHR31082">
    <property type="entry name" value="PHEROMONE-REGULATED MEMBRANE PROTEIN 10"/>
    <property type="match status" value="1"/>
</dbReference>
<dbReference type="EMBL" id="CP144101">
    <property type="protein sequence ID" value="WWC88855.1"/>
    <property type="molecule type" value="Genomic_DNA"/>
</dbReference>
<feature type="compositionally biased region" description="Polar residues" evidence="6">
    <location>
        <begin position="387"/>
        <end position="399"/>
    </location>
</feature>
<feature type="region of interest" description="Disordered" evidence="6">
    <location>
        <begin position="442"/>
        <end position="530"/>
    </location>
</feature>
<feature type="transmembrane region" description="Helical" evidence="7">
    <location>
        <begin position="934"/>
        <end position="951"/>
    </location>
</feature>
<dbReference type="GO" id="GO:0022857">
    <property type="term" value="F:transmembrane transporter activity"/>
    <property type="evidence" value="ECO:0007669"/>
    <property type="project" value="InterPro"/>
</dbReference>
<dbReference type="PANTHER" id="PTHR31082:SF4">
    <property type="entry name" value="PHEROMONE-REGULATED MEMBRANE PROTEIN 10"/>
    <property type="match status" value="1"/>
</dbReference>
<protein>
    <recommendedName>
        <fullName evidence="12">Pheromone-regulated membrane protein 10</fullName>
    </recommendedName>
</protein>
<evidence type="ECO:0000256" key="4">
    <source>
        <dbReference type="ARBA" id="ARBA00023136"/>
    </source>
</evidence>
<dbReference type="InterPro" id="IPR024528">
    <property type="entry name" value="ThrE_2"/>
</dbReference>
<feature type="domain" description="Threonine/serine exporter-like N-terminal" evidence="8">
    <location>
        <begin position="550"/>
        <end position="791"/>
    </location>
</feature>
<feature type="transmembrane region" description="Helical" evidence="7">
    <location>
        <begin position="739"/>
        <end position="760"/>
    </location>
</feature>
<evidence type="ECO:0008006" key="12">
    <source>
        <dbReference type="Google" id="ProtNLM"/>
    </source>
</evidence>
<feature type="transmembrane region" description="Helical" evidence="7">
    <location>
        <begin position="880"/>
        <end position="897"/>
    </location>
</feature>
<evidence type="ECO:0000256" key="2">
    <source>
        <dbReference type="ARBA" id="ARBA00022692"/>
    </source>
</evidence>
<name>A0AAX4JTV1_9TREE</name>
<feature type="transmembrane region" description="Helical" evidence="7">
    <location>
        <begin position="909"/>
        <end position="928"/>
    </location>
</feature>
<dbReference type="InterPro" id="IPR051361">
    <property type="entry name" value="ThrE/Ser_Exporter"/>
</dbReference>
<dbReference type="GeneID" id="91094440"/>
<feature type="compositionally biased region" description="Basic and acidic residues" evidence="6">
    <location>
        <begin position="310"/>
        <end position="365"/>
    </location>
</feature>
<dbReference type="Pfam" id="PF06738">
    <property type="entry name" value="ThrE"/>
    <property type="match status" value="1"/>
</dbReference>
<dbReference type="RefSeq" id="XP_066075618.1">
    <property type="nucleotide sequence ID" value="XM_066219521.1"/>
</dbReference>
<sequence length="1034" mass="114633">MSQPPRPALKPGDRKDSKVRFSREEMAPVRSDPSDFLPSHDQVQPRSSIVSTYADAQEGEYYDSASYPFYSEPVELGESIDDTSQLHGHTEYYREVPNEEEEEEQLYREQQHQQQQIPQQSRATNDAYTATPPRVAGGRRWSSAQHRPTLDTLLSNEEEYHQVSSSPRSSVTQNQANAYHEEAPSPYRPPSALRSSFAQRDRDQATGSPRSGFYTAQDLPPTPYRGARASAPHIGYTPPRRLLEQQRYSIANGSPNMGNGNGNSPRMPTNPDLFSPGNRGTFGERNGSIADRRYSPVPPYEGEYQNASEYNRRDSRAQRENYDDGKDRLWVEGNDNGRDQVPRSGYNEKDRSDSDETLYDEKRNDATTYVTPSNNNFSNNTFRGRQRSLSDTSKLNIPESNGKMRRRTTRQLEEDDDDDGSSTYHVKGGVFSQLLKLTGRTNTMRRRISSRSGFGGDGKSSGPGLLPTMKSLGLRRLDSKASTTFGGQDELDEDDPRVTGQKKKKNRRNSLSDLPFMRTDTGDSSLYPAGKRKRRASIQLHVADILTRQQFILKLAKALMTFGAPSHRIESQLSATALVLEIDAQFIHFPSIVIASFGDMDTRTSETHFVKVQNGGLELGKLHKVHNIYKSVVHDEMDASEGTRLIHQLIKAPQEYNLWQRMLLAFLCSGLIAPVGFGGSFVDGLASGALGILLSFMQLHVASKSAMYSNIFEISIATVVSFTARGLSTTGIFCYQAVASAGVVLILPGYTILCGSLELASKNIMSGSVRMVYAIIYSLFLGFGITIGSDLFYVFDKNARFASQAAARASQSYIRIHGEFFSDSMLNMTSETTGLPQSLFNGTFTFSNSTEDHVTSNLNQGAIICVRDEDWPWWRQGMPQIYLILFIPIFSVLLSMWNMQPLRSRQLPVMCVICCMGYLTNALANHYIFDRSDVVSALGAFVIGVMGNIYSRVFGGTAFTSMVPGVLFLVPSGIAAAGGLAMTTNPHHSDSYSQGLIIGFRMVQVAIGITVGLFGSGLLIYSFGRKKGAALFAF</sequence>
<feature type="compositionally biased region" description="Low complexity" evidence="6">
    <location>
        <begin position="252"/>
        <end position="265"/>
    </location>
</feature>
<evidence type="ECO:0000256" key="7">
    <source>
        <dbReference type="SAM" id="Phobius"/>
    </source>
</evidence>
<dbReference type="Proteomes" id="UP001355207">
    <property type="component" value="Chromosome 4"/>
</dbReference>
<feature type="transmembrane region" description="Helical" evidence="7">
    <location>
        <begin position="772"/>
        <end position="795"/>
    </location>
</feature>
<comment type="similarity">
    <text evidence="5">Belongs to the ThrE exporter (TC 2.A.79) family.</text>
</comment>
<keyword evidence="2 7" id="KW-0812">Transmembrane</keyword>
<feature type="region of interest" description="Disordered" evidence="6">
    <location>
        <begin position="251"/>
        <end position="426"/>
    </location>
</feature>
<evidence type="ECO:0000259" key="9">
    <source>
        <dbReference type="Pfam" id="PF12821"/>
    </source>
</evidence>
<evidence type="ECO:0000313" key="10">
    <source>
        <dbReference type="EMBL" id="WWC88855.1"/>
    </source>
</evidence>
<feature type="region of interest" description="Disordered" evidence="6">
    <location>
        <begin position="1"/>
        <end position="55"/>
    </location>
</feature>
<evidence type="ECO:0000256" key="1">
    <source>
        <dbReference type="ARBA" id="ARBA00004141"/>
    </source>
</evidence>
<dbReference type="Pfam" id="PF12821">
    <property type="entry name" value="ThrE_2"/>
    <property type="match status" value="1"/>
</dbReference>
<organism evidence="10 11">
    <name type="scientific">Kwoniella dendrophila CBS 6074</name>
    <dbReference type="NCBI Taxonomy" id="1295534"/>
    <lineage>
        <taxon>Eukaryota</taxon>
        <taxon>Fungi</taxon>
        <taxon>Dikarya</taxon>
        <taxon>Basidiomycota</taxon>
        <taxon>Agaricomycotina</taxon>
        <taxon>Tremellomycetes</taxon>
        <taxon>Tremellales</taxon>
        <taxon>Cryptococcaceae</taxon>
        <taxon>Kwoniella</taxon>
    </lineage>
</organism>
<comment type="subcellular location">
    <subcellularLocation>
        <location evidence="1">Membrane</location>
        <topology evidence="1">Multi-pass membrane protein</topology>
    </subcellularLocation>
</comment>
<dbReference type="InterPro" id="IPR010619">
    <property type="entry name" value="ThrE-like_N"/>
</dbReference>
<evidence type="ECO:0000313" key="11">
    <source>
        <dbReference type="Proteomes" id="UP001355207"/>
    </source>
</evidence>
<dbReference type="AlphaFoldDB" id="A0AAX4JTV1"/>
<proteinExistence type="inferred from homology"/>
<accession>A0AAX4JTV1</accession>
<feature type="compositionally biased region" description="Polar residues" evidence="6">
    <location>
        <begin position="162"/>
        <end position="177"/>
    </location>
</feature>
<feature type="transmembrane region" description="Helical" evidence="7">
    <location>
        <begin position="708"/>
        <end position="727"/>
    </location>
</feature>
<feature type="transmembrane region" description="Helical" evidence="7">
    <location>
        <begin position="1002"/>
        <end position="1024"/>
    </location>
</feature>
<evidence type="ECO:0000256" key="6">
    <source>
        <dbReference type="SAM" id="MobiDB-lite"/>
    </source>
</evidence>
<feature type="compositionally biased region" description="Low complexity" evidence="6">
    <location>
        <begin position="371"/>
        <end position="382"/>
    </location>
</feature>
<reference evidence="10 11" key="1">
    <citation type="submission" date="2024-01" db="EMBL/GenBank/DDBJ databases">
        <title>Comparative genomics of Cryptococcus and Kwoniella reveals pathogenesis evolution and contrasting modes of karyotype evolution via chromosome fusion or intercentromeric recombination.</title>
        <authorList>
            <person name="Coelho M.A."/>
            <person name="David-Palma M."/>
            <person name="Shea T."/>
            <person name="Bowers K."/>
            <person name="McGinley-Smith S."/>
            <person name="Mohammad A.W."/>
            <person name="Gnirke A."/>
            <person name="Yurkov A.M."/>
            <person name="Nowrousian M."/>
            <person name="Sun S."/>
            <person name="Cuomo C.A."/>
            <person name="Heitman J."/>
        </authorList>
    </citation>
    <scope>NUCLEOTIDE SEQUENCE [LARGE SCALE GENOMIC DNA]</scope>
    <source>
        <strain evidence="10 11">CBS 6074</strain>
    </source>
</reference>
<keyword evidence="4 7" id="KW-0472">Membrane</keyword>
<keyword evidence="11" id="KW-1185">Reference proteome</keyword>
<feature type="transmembrane region" description="Helical" evidence="7">
    <location>
        <begin position="963"/>
        <end position="982"/>
    </location>
</feature>
<evidence type="ECO:0000256" key="3">
    <source>
        <dbReference type="ARBA" id="ARBA00022989"/>
    </source>
</evidence>
<dbReference type="GO" id="GO:0016020">
    <property type="term" value="C:membrane"/>
    <property type="evidence" value="ECO:0007669"/>
    <property type="project" value="UniProtKB-SubCell"/>
</dbReference>